<dbReference type="AlphaFoldDB" id="A0AAC9LHS0"/>
<dbReference type="EMBL" id="CP016076">
    <property type="protein sequence ID" value="APU17109.1"/>
    <property type="molecule type" value="Genomic_DNA"/>
</dbReference>
<dbReference type="InterPro" id="IPR016181">
    <property type="entry name" value="Acyl_CoA_acyltransferase"/>
</dbReference>
<dbReference type="PROSITE" id="PS51729">
    <property type="entry name" value="GNAT_YJDJ"/>
    <property type="match status" value="1"/>
</dbReference>
<dbReference type="RefSeq" id="WP_075742527.1">
    <property type="nucleotide sequence ID" value="NZ_CP016076.1"/>
</dbReference>
<evidence type="ECO:0000313" key="3">
    <source>
        <dbReference type="Proteomes" id="UP000185511"/>
    </source>
</evidence>
<accession>A0AAC9LHS0</accession>
<evidence type="ECO:0000259" key="1">
    <source>
        <dbReference type="PROSITE" id="PS51729"/>
    </source>
</evidence>
<evidence type="ECO:0000313" key="2">
    <source>
        <dbReference type="EMBL" id="APU17109.1"/>
    </source>
</evidence>
<dbReference type="PANTHER" id="PTHR31435:SF10">
    <property type="entry name" value="BSR4717 PROTEIN"/>
    <property type="match status" value="1"/>
</dbReference>
<feature type="domain" description="N-acetyltransferase" evidence="1">
    <location>
        <begin position="15"/>
        <end position="101"/>
    </location>
</feature>
<proteinExistence type="predicted"/>
<dbReference type="Pfam" id="PF14542">
    <property type="entry name" value="Acetyltransf_CG"/>
    <property type="match status" value="1"/>
</dbReference>
<name>A0AAC9LHS0_9PSEU</name>
<dbReference type="Gene3D" id="3.40.630.30">
    <property type="match status" value="1"/>
</dbReference>
<dbReference type="Proteomes" id="UP000185511">
    <property type="component" value="Chromosome"/>
</dbReference>
<dbReference type="KEGG" id="acad:UA74_25510"/>
<dbReference type="InterPro" id="IPR031165">
    <property type="entry name" value="GNAT_YJDJ"/>
</dbReference>
<dbReference type="PANTHER" id="PTHR31435">
    <property type="entry name" value="PROTEIN NATD1"/>
    <property type="match status" value="1"/>
</dbReference>
<protein>
    <submittedName>
        <fullName evidence="2">Acetyltransferase</fullName>
    </submittedName>
</protein>
<dbReference type="SUPFAM" id="SSF55729">
    <property type="entry name" value="Acyl-CoA N-acyltransferases (Nat)"/>
    <property type="match status" value="1"/>
</dbReference>
<dbReference type="CDD" id="cd04301">
    <property type="entry name" value="NAT_SF"/>
    <property type="match status" value="1"/>
</dbReference>
<reference evidence="3" key="1">
    <citation type="submission" date="2016-06" db="EMBL/GenBank/DDBJ databases">
        <title>Complete genome sequence of Actinoalloteichus fjordicus DSM 46855 (=ADI127-17), type strain of the new species Actinoalloteichus fjordicus.</title>
        <authorList>
            <person name="Ruckert C."/>
            <person name="Nouioui I."/>
            <person name="Willmese J."/>
            <person name="van Wezel G."/>
            <person name="Klenk H.-P."/>
            <person name="Kalinowski J."/>
            <person name="Zotchev S.B."/>
        </authorList>
    </citation>
    <scope>NUCLEOTIDE SEQUENCE [LARGE SCALE GENOMIC DNA]</scope>
    <source>
        <strain evidence="3">ADI127-7</strain>
    </source>
</reference>
<dbReference type="InterPro" id="IPR045057">
    <property type="entry name" value="Gcn5-rel_NAT"/>
</dbReference>
<gene>
    <name evidence="2" type="ORF">UA74_25510</name>
</gene>
<organism evidence="2 3">
    <name type="scientific">Actinoalloteichus fjordicus</name>
    <dbReference type="NCBI Taxonomy" id="1612552"/>
    <lineage>
        <taxon>Bacteria</taxon>
        <taxon>Bacillati</taxon>
        <taxon>Actinomycetota</taxon>
        <taxon>Actinomycetes</taxon>
        <taxon>Pseudonocardiales</taxon>
        <taxon>Pseudonocardiaceae</taxon>
        <taxon>Actinoalloteichus</taxon>
    </lineage>
</organism>
<keyword evidence="3" id="KW-1185">Reference proteome</keyword>
<sequence>MNSQESAAEPDLVVRDAPERRRYEARLGSELAGFIDYDVDGTVLALLHAEVAEEFGGRGIGGRMVRQTLDDVRGRGLRIRPACSFVANWVARHPDYADLVDRQDRA</sequence>